<dbReference type="Proteomes" id="UP000009080">
    <property type="component" value="Chromosome"/>
</dbReference>
<name>C5BJ83_TERTT</name>
<sequence length="178" mass="19589">MNDFKIVFSGTTGAGKTTAIAAISEIPPVKTDVLNTDDTLDKAYTTVGLDYGEITLSNNERLRLFGTPGQERFEFMWRIVVRDALGLVILIDNSRAAPLEDLSLYVHAFRSALDTVPCVVGVGRTEHHTRPSIDDFADHLASFNLSLPIIPVDVRQKDDVTTLLHILLAQIESDVHTS</sequence>
<accession>C5BJ83</accession>
<dbReference type="InterPro" id="IPR052705">
    <property type="entry name" value="Gliding_Motility_GTPase"/>
</dbReference>
<reference evidence="1 2" key="1">
    <citation type="journal article" date="2009" name="PLoS ONE">
        <title>The complete genome of Teredinibacter turnerae T7901: an intracellular endosymbiont of marine wood-boring bivalves (shipworms).</title>
        <authorList>
            <person name="Yang J.C."/>
            <person name="Madupu R."/>
            <person name="Durkin A.S."/>
            <person name="Ekborg N.A."/>
            <person name="Pedamallu C.S."/>
            <person name="Hostetler J.B."/>
            <person name="Radune D."/>
            <person name="Toms B.S."/>
            <person name="Henrissat B."/>
            <person name="Coutinho P.M."/>
            <person name="Schwarz S."/>
            <person name="Field L."/>
            <person name="Trindade-Silva A.E."/>
            <person name="Soares C.A.G."/>
            <person name="Elshahawi S."/>
            <person name="Hanora A."/>
            <person name="Schmidt E.W."/>
            <person name="Haygood M.G."/>
            <person name="Posfai J."/>
            <person name="Benner J."/>
            <person name="Madinger C."/>
            <person name="Nove J."/>
            <person name="Anton B."/>
            <person name="Chaudhary K."/>
            <person name="Foster J."/>
            <person name="Holman A."/>
            <person name="Kumar S."/>
            <person name="Lessard P.A."/>
            <person name="Luyten Y.A."/>
            <person name="Slatko B."/>
            <person name="Wood N."/>
            <person name="Wu B."/>
            <person name="Teplitski M."/>
            <person name="Mougous J.D."/>
            <person name="Ward N."/>
            <person name="Eisen J.A."/>
            <person name="Badger J.H."/>
            <person name="Distel D.L."/>
        </authorList>
    </citation>
    <scope>NUCLEOTIDE SEQUENCE [LARGE SCALE GENOMIC DNA]</scope>
    <source>
        <strain evidence="2">ATCC 39867 / T7901</strain>
    </source>
</reference>
<proteinExistence type="predicted"/>
<dbReference type="KEGG" id="ttu:TERTU_4499"/>
<keyword evidence="2" id="KW-1185">Reference proteome</keyword>
<dbReference type="OrthoDB" id="4319884at2"/>
<dbReference type="EMBL" id="CP001614">
    <property type="protein sequence ID" value="ACR11686.1"/>
    <property type="molecule type" value="Genomic_DNA"/>
</dbReference>
<evidence type="ECO:0000313" key="1">
    <source>
        <dbReference type="EMBL" id="ACR11686.1"/>
    </source>
</evidence>
<dbReference type="PANTHER" id="PTHR42708">
    <property type="entry name" value="ATP/GTP-BINDING PROTEIN-RELATED"/>
    <property type="match status" value="1"/>
</dbReference>
<dbReference type="PANTHER" id="PTHR42708:SF1">
    <property type="entry name" value="GLIDING MOTILITY PROTEIN MGLA"/>
    <property type="match status" value="1"/>
</dbReference>
<dbReference type="eggNOG" id="COG2229">
    <property type="taxonomic scope" value="Bacteria"/>
</dbReference>
<dbReference type="Gene3D" id="3.40.50.300">
    <property type="entry name" value="P-loop containing nucleotide triphosphate hydrolases"/>
    <property type="match status" value="1"/>
</dbReference>
<dbReference type="InterPro" id="IPR027417">
    <property type="entry name" value="P-loop_NTPase"/>
</dbReference>
<dbReference type="SUPFAM" id="SSF52540">
    <property type="entry name" value="P-loop containing nucleoside triphosphate hydrolases"/>
    <property type="match status" value="1"/>
</dbReference>
<dbReference type="AlphaFoldDB" id="C5BJ83"/>
<gene>
    <name evidence="1" type="ordered locus">TERTU_4499</name>
</gene>
<organism evidence="1 2">
    <name type="scientific">Teredinibacter turnerae (strain ATCC 39867 / T7901)</name>
    <dbReference type="NCBI Taxonomy" id="377629"/>
    <lineage>
        <taxon>Bacteria</taxon>
        <taxon>Pseudomonadati</taxon>
        <taxon>Pseudomonadota</taxon>
        <taxon>Gammaproteobacteria</taxon>
        <taxon>Cellvibrionales</taxon>
        <taxon>Cellvibrionaceae</taxon>
        <taxon>Teredinibacter</taxon>
    </lineage>
</organism>
<dbReference type="STRING" id="377629.TERTU_4499"/>
<protein>
    <submittedName>
        <fullName evidence="1">Small GTP-binding protein</fullName>
    </submittedName>
</protein>
<dbReference type="CDD" id="cd00882">
    <property type="entry name" value="Ras_like_GTPase"/>
    <property type="match status" value="1"/>
</dbReference>
<evidence type="ECO:0000313" key="2">
    <source>
        <dbReference type="Proteomes" id="UP000009080"/>
    </source>
</evidence>
<dbReference type="RefSeq" id="WP_015817798.1">
    <property type="nucleotide sequence ID" value="NC_012997.1"/>
</dbReference>
<dbReference type="HOGENOM" id="CLU_077970_2_0_6"/>